<dbReference type="PROSITE" id="PS00125">
    <property type="entry name" value="SER_THR_PHOSPHATASE"/>
    <property type="match status" value="1"/>
</dbReference>
<comment type="similarity">
    <text evidence="1">Belongs to the PPP phosphatase family.</text>
</comment>
<comment type="catalytic activity">
    <reaction evidence="1">
        <text>O-phospho-L-threonyl-[protein] + H2O = L-threonyl-[protein] + phosphate</text>
        <dbReference type="Rhea" id="RHEA:47004"/>
        <dbReference type="Rhea" id="RHEA-COMP:11060"/>
        <dbReference type="Rhea" id="RHEA-COMP:11605"/>
        <dbReference type="ChEBI" id="CHEBI:15377"/>
        <dbReference type="ChEBI" id="CHEBI:30013"/>
        <dbReference type="ChEBI" id="CHEBI:43474"/>
        <dbReference type="ChEBI" id="CHEBI:61977"/>
        <dbReference type="EC" id="3.1.3.16"/>
    </reaction>
</comment>
<evidence type="ECO:0000259" key="2">
    <source>
        <dbReference type="PROSITE" id="PS00125"/>
    </source>
</evidence>
<keyword evidence="4" id="KW-1185">Reference proteome</keyword>
<accession>A0A9Q0M9A1</accession>
<keyword evidence="1" id="KW-0378">Hydrolase</keyword>
<dbReference type="PANTHER" id="PTHR11668:SF496">
    <property type="entry name" value="SERINE_THREONINE-PROTEIN PHOSPHATASE"/>
    <property type="match status" value="1"/>
</dbReference>
<dbReference type="PRINTS" id="PR00114">
    <property type="entry name" value="STPHPHTASE"/>
</dbReference>
<organism evidence="3 4">
    <name type="scientific">Blomia tropicalis</name>
    <name type="common">Mite</name>
    <dbReference type="NCBI Taxonomy" id="40697"/>
    <lineage>
        <taxon>Eukaryota</taxon>
        <taxon>Metazoa</taxon>
        <taxon>Ecdysozoa</taxon>
        <taxon>Arthropoda</taxon>
        <taxon>Chelicerata</taxon>
        <taxon>Arachnida</taxon>
        <taxon>Acari</taxon>
        <taxon>Acariformes</taxon>
        <taxon>Sarcoptiformes</taxon>
        <taxon>Astigmata</taxon>
        <taxon>Glycyphagoidea</taxon>
        <taxon>Echimyopodidae</taxon>
        <taxon>Blomia</taxon>
    </lineage>
</organism>
<evidence type="ECO:0000313" key="4">
    <source>
        <dbReference type="Proteomes" id="UP001142055"/>
    </source>
</evidence>
<dbReference type="InterPro" id="IPR050341">
    <property type="entry name" value="PP1_catalytic_subunit"/>
</dbReference>
<dbReference type="SUPFAM" id="SSF56300">
    <property type="entry name" value="Metallo-dependent phosphatases"/>
    <property type="match status" value="1"/>
</dbReference>
<dbReference type="InterPro" id="IPR011992">
    <property type="entry name" value="EF-hand-dom_pair"/>
</dbReference>
<dbReference type="Gene3D" id="1.10.238.10">
    <property type="entry name" value="EF-hand"/>
    <property type="match status" value="1"/>
</dbReference>
<evidence type="ECO:0000256" key="1">
    <source>
        <dbReference type="RuleBase" id="RU004273"/>
    </source>
</evidence>
<protein>
    <recommendedName>
        <fullName evidence="1">Serine/threonine-protein phosphatase</fullName>
        <ecNumber evidence="1">3.1.3.16</ecNumber>
    </recommendedName>
</protein>
<name>A0A9Q0M9A1_BLOTA</name>
<dbReference type="AlphaFoldDB" id="A0A9Q0M9A1"/>
<dbReference type="GO" id="GO:0004722">
    <property type="term" value="F:protein serine/threonine phosphatase activity"/>
    <property type="evidence" value="ECO:0007669"/>
    <property type="project" value="UniProtKB-EC"/>
</dbReference>
<feature type="domain" description="Serine/threonine specific protein phosphatases" evidence="2">
    <location>
        <begin position="627"/>
        <end position="632"/>
    </location>
</feature>
<evidence type="ECO:0000313" key="3">
    <source>
        <dbReference type="EMBL" id="KAJ6221023.1"/>
    </source>
</evidence>
<dbReference type="GO" id="GO:0005737">
    <property type="term" value="C:cytoplasm"/>
    <property type="evidence" value="ECO:0007669"/>
    <property type="project" value="TreeGrafter"/>
</dbReference>
<dbReference type="Pfam" id="PF00149">
    <property type="entry name" value="Metallophos"/>
    <property type="match status" value="1"/>
</dbReference>
<dbReference type="OMA" id="MEMMETI"/>
<dbReference type="EMBL" id="JAPWDV010000002">
    <property type="protein sequence ID" value="KAJ6221023.1"/>
    <property type="molecule type" value="Genomic_DNA"/>
</dbReference>
<dbReference type="SUPFAM" id="SSF47473">
    <property type="entry name" value="EF-hand"/>
    <property type="match status" value="1"/>
</dbReference>
<proteinExistence type="inferred from homology"/>
<dbReference type="Gene3D" id="3.60.21.10">
    <property type="match status" value="1"/>
</dbReference>
<dbReference type="Proteomes" id="UP001142055">
    <property type="component" value="Chromosome 2"/>
</dbReference>
<dbReference type="GO" id="GO:0005634">
    <property type="term" value="C:nucleus"/>
    <property type="evidence" value="ECO:0007669"/>
    <property type="project" value="TreeGrafter"/>
</dbReference>
<gene>
    <name evidence="3" type="ORF">RDWZM_006835</name>
</gene>
<dbReference type="InterPro" id="IPR004843">
    <property type="entry name" value="Calcineurin-like_PHP"/>
</dbReference>
<dbReference type="EC" id="3.1.3.16" evidence="1"/>
<reference evidence="3" key="1">
    <citation type="submission" date="2022-12" db="EMBL/GenBank/DDBJ databases">
        <title>Genome assemblies of Blomia tropicalis.</title>
        <authorList>
            <person name="Cui Y."/>
        </authorList>
    </citation>
    <scope>NUCLEOTIDE SEQUENCE</scope>
    <source>
        <tissue evidence="3">Adult mites</tissue>
    </source>
</reference>
<comment type="caution">
    <text evidence="3">The sequence shown here is derived from an EMBL/GenBank/DDBJ whole genome shotgun (WGS) entry which is preliminary data.</text>
</comment>
<sequence length="836" mass="96459">MKPIKCTTVDETDDEADVAIGLENGMKSIDSNTSIFQMGVEQGRFTANVVENEKTVLQSTEFFTDTIGLMIHCGTHRRIALNVLDRHRSNDLWFPILTIQPEWSYEEAINRLIGLVLNVSNNKNEYKQSYHTPQMVNITRLQKPNCLEFVTRVLFYTELIIKSSDNGKPCGCSINGQWSKWYSYDEVKSISNLHGPEPLIWCKRLNIGKTINNDNDGVFSRSNEISIRRLTQMITSTNNQIDNATIINHDQLILLIYGEYVQHCFPSIYMNQHTFEEYLIHVRLNTPFEARRKDISHLFRAFNANGYQNYIDFVDFFTGLFAGDKATSHVGTNGLLRLGYIFRFYRSSKENVLNHEDLHTLAFDLLLLENSDDEPTPEEIDEQTRQIYQIFNIEPNGIVSRKVFNKISSTNERLRNGMSRLFRMDSPFEQIMTEPIYPSLNKRYSSHSLCGRCRDRHYTLATHSVTIQIDGIIIDPNIMINIVGTNGSNVRRQHSQEMFSADTLANQIIDQIREQFENQNESEWNTYEGRMKWIEPIKAICEQARTILMQEARVIKIQSPCYVFGDIHGNLNDLMVYERIFWRMGPACLTDNFLFLGDYVDRGEYSVECALYLLCCKVLEPNRFFLLRGNHEIRQVQQMFTFQAECIRKFKTQGLTIWQTLNSTFDALPIAALIDEQIFCAHGGIPTTMVKIKELNSNIPCPMVNPMVESPPAWQMLWNDPITKKEYDEQVASLRKTKQDHILSLNPVGHLPNTKRATGFYFNKDATENFLTSNNLTYVIRAHEVIQPGFVFHHDGRVLTVFSCSKYCGQNNDSAVILVGNNKIRPIKVETRANNV</sequence>
<dbReference type="PANTHER" id="PTHR11668">
    <property type="entry name" value="SERINE/THREONINE PROTEIN PHOSPHATASE"/>
    <property type="match status" value="1"/>
</dbReference>
<dbReference type="InterPro" id="IPR006186">
    <property type="entry name" value="Ser/Thr-sp_prot-phosphatase"/>
</dbReference>
<dbReference type="SMART" id="SM00156">
    <property type="entry name" value="PP2Ac"/>
    <property type="match status" value="1"/>
</dbReference>
<dbReference type="InterPro" id="IPR029052">
    <property type="entry name" value="Metallo-depent_PP-like"/>
</dbReference>